<evidence type="ECO:0000313" key="1">
    <source>
        <dbReference type="EMBL" id="KAK7207902.1"/>
    </source>
</evidence>
<accession>A0ABR1FDQ7</accession>
<dbReference type="GeneID" id="90037170"/>
<protein>
    <submittedName>
        <fullName evidence="1">Uncharacterized protein</fullName>
    </submittedName>
</protein>
<reference evidence="1 2" key="1">
    <citation type="submission" date="2024-03" db="EMBL/GenBank/DDBJ databases">
        <title>Genome-scale model development and genomic sequencing of the oleaginous clade Lipomyces.</title>
        <authorList>
            <consortium name="Lawrence Berkeley National Laboratory"/>
            <person name="Czajka J.J."/>
            <person name="Han Y."/>
            <person name="Kim J."/>
            <person name="Mondo S.J."/>
            <person name="Hofstad B.A."/>
            <person name="Robles A."/>
            <person name="Haridas S."/>
            <person name="Riley R."/>
            <person name="LaButti K."/>
            <person name="Pangilinan J."/>
            <person name="Andreopoulos W."/>
            <person name="Lipzen A."/>
            <person name="Yan J."/>
            <person name="Wang M."/>
            <person name="Ng V."/>
            <person name="Grigoriev I.V."/>
            <person name="Spatafora J.W."/>
            <person name="Magnuson J.K."/>
            <person name="Baker S.E."/>
            <person name="Pomraning K.R."/>
        </authorList>
    </citation>
    <scope>NUCLEOTIDE SEQUENCE [LARGE SCALE GENOMIC DNA]</scope>
    <source>
        <strain evidence="1 2">Phaff 52-87</strain>
    </source>
</reference>
<dbReference type="InterPro" id="IPR011990">
    <property type="entry name" value="TPR-like_helical_dom_sf"/>
</dbReference>
<dbReference type="Proteomes" id="UP001498771">
    <property type="component" value="Unassembled WGS sequence"/>
</dbReference>
<name>A0ABR1FDQ7_9ASCO</name>
<organism evidence="1 2">
    <name type="scientific">Myxozyma melibiosi</name>
    <dbReference type="NCBI Taxonomy" id="54550"/>
    <lineage>
        <taxon>Eukaryota</taxon>
        <taxon>Fungi</taxon>
        <taxon>Dikarya</taxon>
        <taxon>Ascomycota</taxon>
        <taxon>Saccharomycotina</taxon>
        <taxon>Lipomycetes</taxon>
        <taxon>Lipomycetales</taxon>
        <taxon>Lipomycetaceae</taxon>
        <taxon>Myxozyma</taxon>
    </lineage>
</organism>
<proteinExistence type="predicted"/>
<dbReference type="RefSeq" id="XP_064770935.1">
    <property type="nucleotide sequence ID" value="XM_064911658.1"/>
</dbReference>
<comment type="caution">
    <text evidence="1">The sequence shown here is derived from an EMBL/GenBank/DDBJ whole genome shotgun (WGS) entry which is preliminary data.</text>
</comment>
<sequence>MRILRFSHSAVGSRLRSRGSVSLGRYGLVGLSLRRSNYAARYLGTDANTDQTPDTALAPVHFNEIQYGLPPPLENEQISEKAVGDVSEKVRETSLASRFVETQKLGIAKSLDNEIDDEHGITSENYITREEALTRFRNLMREFNSAELEAFICDSISESQDGTPRFLKNPDLIWRIIVHVMGKHTHLEIRQELASQISPSTFSSLLSLTRTIRGHDRYQVTALVGDLFFLNDAGLVLTPDALKNYIIALGRTNRFAEAFKTWERFYPDGDFEDERKETWMELGIALYIDQGKLDLAAAAARRLQKLAGRLRPQMRTRFFVKLCELGRKKEAETVYSEMIDSFGIAERRLQDKAVIKEERKKLHWQLIKCSKAAIDAGYTVLSKTIVQDYEFLGGELEVDFAFVLVDRLSQNEVSRVFFKTGKSPRGNGVGASADVSGLKQALELAELFDDNSKASRKFYELAMRRFSSLGRLEETVSYFERVLHLGLKPSSRMIYYLLRMILWKGNYQDALDILETLEAVRAAELAGEPIDRSVLCSPAAEHYALFIKYHLIRRNDSVAADFLERLRLMKVKPTVAVFNGLMSDALHDHDYRRVFKVYDLICSLASENVFPDRHTFILLWDATSHIQRLRFRKMAGKKISDEQVQQLDRLPKISLQEMRRNLLMTIGNGSRDDDYVLYSHVFRSFLYSVDLATCLPLMEYCVQNQNIPLEDEIIDMFIRNSVQIILYVNRNKKHKRKELLTPAIPREYISHTLPPGKKKHPVDVLERILAGDLLEICYFRGRGVPSPITWEDLMRLVFLWLRKGISQANIDGLEKYMDELRTKLGLDSPTPL</sequence>
<evidence type="ECO:0000313" key="2">
    <source>
        <dbReference type="Proteomes" id="UP001498771"/>
    </source>
</evidence>
<gene>
    <name evidence="1" type="ORF">BZA70DRAFT_272470</name>
</gene>
<dbReference type="EMBL" id="JBBJBU010000001">
    <property type="protein sequence ID" value="KAK7207902.1"/>
    <property type="molecule type" value="Genomic_DNA"/>
</dbReference>
<dbReference type="Gene3D" id="1.25.40.10">
    <property type="entry name" value="Tetratricopeptide repeat domain"/>
    <property type="match status" value="2"/>
</dbReference>
<keyword evidence="2" id="KW-1185">Reference proteome</keyword>